<dbReference type="PATRIC" id="fig|616990.3.peg.453"/>
<dbReference type="InterPro" id="IPR029479">
    <property type="entry name" value="Nitroreductase"/>
</dbReference>
<dbReference type="InterPro" id="IPR016446">
    <property type="entry name" value="Flavin_OxRdtase_Frp"/>
</dbReference>
<gene>
    <name evidence="7" type="ORF">IV54_GL000419</name>
</gene>
<name>A0A0R2LII8_9LACO</name>
<dbReference type="InterPro" id="IPR000415">
    <property type="entry name" value="Nitroreductase-like"/>
</dbReference>
<dbReference type="Gene3D" id="3.40.109.10">
    <property type="entry name" value="NADH Oxidase"/>
    <property type="match status" value="1"/>
</dbReference>
<evidence type="ECO:0000256" key="4">
    <source>
        <dbReference type="ARBA" id="ARBA00023002"/>
    </source>
</evidence>
<dbReference type="GO" id="GO:0016491">
    <property type="term" value="F:oxidoreductase activity"/>
    <property type="evidence" value="ECO:0007669"/>
    <property type="project" value="UniProtKB-UniRule"/>
</dbReference>
<dbReference type="EMBL" id="JQCA01000112">
    <property type="protein sequence ID" value="KRO01366.1"/>
    <property type="molecule type" value="Genomic_DNA"/>
</dbReference>
<keyword evidence="5" id="KW-0521">NADP</keyword>
<keyword evidence="2 5" id="KW-0285">Flavoprotein</keyword>
<comment type="caution">
    <text evidence="7">The sequence shown here is derived from an EMBL/GenBank/DDBJ whole genome shotgun (WGS) entry which is preliminary data.</text>
</comment>
<dbReference type="Proteomes" id="UP000051906">
    <property type="component" value="Unassembled WGS sequence"/>
</dbReference>
<evidence type="ECO:0000256" key="2">
    <source>
        <dbReference type="ARBA" id="ARBA00022630"/>
    </source>
</evidence>
<dbReference type="SUPFAM" id="SSF55469">
    <property type="entry name" value="FMN-dependent nitroreductase-like"/>
    <property type="match status" value="1"/>
</dbReference>
<dbReference type="AlphaFoldDB" id="A0A0R2LII8"/>
<evidence type="ECO:0000256" key="3">
    <source>
        <dbReference type="ARBA" id="ARBA00022643"/>
    </source>
</evidence>
<feature type="domain" description="Nitroreductase" evidence="6">
    <location>
        <begin position="2"/>
        <end position="155"/>
    </location>
</feature>
<evidence type="ECO:0000313" key="7">
    <source>
        <dbReference type="EMBL" id="KRO01366.1"/>
    </source>
</evidence>
<comment type="similarity">
    <text evidence="1 5">Belongs to the flavin oxidoreductase frp family.</text>
</comment>
<evidence type="ECO:0000259" key="6">
    <source>
        <dbReference type="Pfam" id="PF00881"/>
    </source>
</evidence>
<keyword evidence="4 5" id="KW-0560">Oxidoreductase</keyword>
<dbReference type="PANTHER" id="PTHR43425:SF2">
    <property type="entry name" value="OXYGEN-INSENSITIVE NADPH NITROREDUCTASE"/>
    <property type="match status" value="1"/>
</dbReference>
<proteinExistence type="inferred from homology"/>
<evidence type="ECO:0000256" key="1">
    <source>
        <dbReference type="ARBA" id="ARBA00008366"/>
    </source>
</evidence>
<sequence>MAHRSIRHFTAEKLTPTEIATLITAAQHAATSTFSQQVSIISVTDPAKLAILGDITGHHWLEKAGHYFLFIADQARNAQLAGDSATAQANLHSTDKLLAGIFDATIAIEAVVTAGESLGLGSTIMGSVLNDVPRLIQTFDLPRLTFPVLGLAIGHPAEQPEQKPRLPQELMHFTNTYRPLDPADPQLVAYDRTITSYYQQRGSHQREETYTHHILTEFSRDPQQRAGITAALKQQGFLTDVPTE</sequence>
<organism evidence="7 8">
    <name type="scientific">Levilactobacillus paucivorans</name>
    <dbReference type="NCBI Taxonomy" id="616990"/>
    <lineage>
        <taxon>Bacteria</taxon>
        <taxon>Bacillati</taxon>
        <taxon>Bacillota</taxon>
        <taxon>Bacilli</taxon>
        <taxon>Lactobacillales</taxon>
        <taxon>Lactobacillaceae</taxon>
        <taxon>Levilactobacillus</taxon>
    </lineage>
</organism>
<dbReference type="Pfam" id="PF00881">
    <property type="entry name" value="Nitroreductase"/>
    <property type="match status" value="1"/>
</dbReference>
<dbReference type="PIRSF" id="PIRSF005426">
    <property type="entry name" value="Frp"/>
    <property type="match status" value="1"/>
</dbReference>
<accession>A0A0R2LII8</accession>
<keyword evidence="8" id="KW-1185">Reference proteome</keyword>
<keyword evidence="3 5" id="KW-0288">FMN</keyword>
<evidence type="ECO:0000256" key="5">
    <source>
        <dbReference type="PIRNR" id="PIRNR005426"/>
    </source>
</evidence>
<dbReference type="STRING" id="616990.IV54_GL000419"/>
<evidence type="ECO:0000313" key="8">
    <source>
        <dbReference type="Proteomes" id="UP000051906"/>
    </source>
</evidence>
<reference evidence="7 8" key="1">
    <citation type="journal article" date="2015" name="Genome Announc.">
        <title>Expanding the biotechnology potential of lactobacilli through comparative genomics of 213 strains and associated genera.</title>
        <authorList>
            <person name="Sun Z."/>
            <person name="Harris H.M."/>
            <person name="McCann A."/>
            <person name="Guo C."/>
            <person name="Argimon S."/>
            <person name="Zhang W."/>
            <person name="Yang X."/>
            <person name="Jeffery I.B."/>
            <person name="Cooney J.C."/>
            <person name="Kagawa T.F."/>
            <person name="Liu W."/>
            <person name="Song Y."/>
            <person name="Salvetti E."/>
            <person name="Wrobel A."/>
            <person name="Rasinkangas P."/>
            <person name="Parkhill J."/>
            <person name="Rea M.C."/>
            <person name="O'Sullivan O."/>
            <person name="Ritari J."/>
            <person name="Douillard F.P."/>
            <person name="Paul Ross R."/>
            <person name="Yang R."/>
            <person name="Briner A.E."/>
            <person name="Felis G.E."/>
            <person name="de Vos W.M."/>
            <person name="Barrangou R."/>
            <person name="Klaenhammer T.R."/>
            <person name="Caufield P.W."/>
            <person name="Cui Y."/>
            <person name="Zhang H."/>
            <person name="O'Toole P.W."/>
        </authorList>
    </citation>
    <scope>NUCLEOTIDE SEQUENCE [LARGE SCALE GENOMIC DNA]</scope>
    <source>
        <strain evidence="7 8">DSM 22467</strain>
    </source>
</reference>
<protein>
    <submittedName>
        <fullName evidence="7">Nitroreductase</fullName>
    </submittedName>
</protein>
<dbReference type="PANTHER" id="PTHR43425">
    <property type="entry name" value="OXYGEN-INSENSITIVE NADPH NITROREDUCTASE"/>
    <property type="match status" value="1"/>
</dbReference>